<reference evidence="2 3" key="1">
    <citation type="journal article" date="2016" name="Nat. Commun.">
        <title>Thousands of microbial genomes shed light on interconnected biogeochemical processes in an aquifer system.</title>
        <authorList>
            <person name="Anantharaman K."/>
            <person name="Brown C.T."/>
            <person name="Hug L.A."/>
            <person name="Sharon I."/>
            <person name="Castelle C.J."/>
            <person name="Probst A.J."/>
            <person name="Thomas B.C."/>
            <person name="Singh A."/>
            <person name="Wilkins M.J."/>
            <person name="Karaoz U."/>
            <person name="Brodie E.L."/>
            <person name="Williams K.H."/>
            <person name="Hubbard S.S."/>
            <person name="Banfield J.F."/>
        </authorList>
    </citation>
    <scope>NUCLEOTIDE SEQUENCE [LARGE SCALE GENOMIC DNA]</scope>
</reference>
<organism evidence="2 3">
    <name type="scientific">Candidatus Berkelbacteria bacterium RIFCSPLOWO2_01_FULL_50_28</name>
    <dbReference type="NCBI Taxonomy" id="1797471"/>
    <lineage>
        <taxon>Bacteria</taxon>
        <taxon>Candidatus Berkelbacteria</taxon>
    </lineage>
</organism>
<keyword evidence="1" id="KW-0472">Membrane</keyword>
<name>A0A1F5EBN9_9BACT</name>
<accession>A0A1F5EBN9</accession>
<feature type="transmembrane region" description="Helical" evidence="1">
    <location>
        <begin position="96"/>
        <end position="117"/>
    </location>
</feature>
<protein>
    <recommendedName>
        <fullName evidence="4">Rod shape-determining protein MreD</fullName>
    </recommendedName>
</protein>
<evidence type="ECO:0000256" key="1">
    <source>
        <dbReference type="SAM" id="Phobius"/>
    </source>
</evidence>
<sequence length="182" mass="20228">MKSTQKMRLTGLAMSIAAVAVRLIPHPPNFTPIGATALFGGAKFGRPWNYLLPLTLLFVTDLFLGFHGTMAYVYGSLLIITFLGERWAKKPSTPRIIVLGLASSTIFFLVTNFGVWAQGTLYPPTFAGLIESYVAAIPFWQNMLLADLVFSVGYFKLFAYFETTKLPVLDEKVYRYLIKGGI</sequence>
<proteinExistence type="predicted"/>
<evidence type="ECO:0008006" key="4">
    <source>
        <dbReference type="Google" id="ProtNLM"/>
    </source>
</evidence>
<dbReference type="InterPro" id="IPR046487">
    <property type="entry name" value="DUF6580"/>
</dbReference>
<comment type="caution">
    <text evidence="2">The sequence shown here is derived from an EMBL/GenBank/DDBJ whole genome shotgun (WGS) entry which is preliminary data.</text>
</comment>
<gene>
    <name evidence="2" type="ORF">A3A71_02155</name>
</gene>
<evidence type="ECO:0000313" key="2">
    <source>
        <dbReference type="EMBL" id="OGD64827.1"/>
    </source>
</evidence>
<feature type="transmembrane region" description="Helical" evidence="1">
    <location>
        <begin position="137"/>
        <end position="155"/>
    </location>
</feature>
<feature type="transmembrane region" description="Helical" evidence="1">
    <location>
        <begin position="63"/>
        <end position="84"/>
    </location>
</feature>
<dbReference type="EMBL" id="MEZX01000002">
    <property type="protein sequence ID" value="OGD64827.1"/>
    <property type="molecule type" value="Genomic_DNA"/>
</dbReference>
<keyword evidence="1" id="KW-0812">Transmembrane</keyword>
<dbReference type="STRING" id="1797471.A3A71_02155"/>
<dbReference type="AlphaFoldDB" id="A0A1F5EBN9"/>
<keyword evidence="1" id="KW-1133">Transmembrane helix</keyword>
<dbReference type="Proteomes" id="UP000177481">
    <property type="component" value="Unassembled WGS sequence"/>
</dbReference>
<dbReference type="Pfam" id="PF20221">
    <property type="entry name" value="DUF6580"/>
    <property type="match status" value="1"/>
</dbReference>
<evidence type="ECO:0000313" key="3">
    <source>
        <dbReference type="Proteomes" id="UP000177481"/>
    </source>
</evidence>